<dbReference type="GO" id="GO:0006357">
    <property type="term" value="P:regulation of transcription by RNA polymerase II"/>
    <property type="evidence" value="ECO:0007669"/>
    <property type="project" value="TreeGrafter"/>
</dbReference>
<proteinExistence type="predicted"/>
<comment type="caution">
    <text evidence="1">The sequence shown here is derived from an EMBL/GenBank/DDBJ whole genome shotgun (WGS) entry which is preliminary data.</text>
</comment>
<reference evidence="2" key="1">
    <citation type="submission" date="2016-04" db="EMBL/GenBank/DDBJ databases">
        <title>Cephalotus genome sequencing.</title>
        <authorList>
            <person name="Fukushima K."/>
            <person name="Hasebe M."/>
            <person name="Fang X."/>
        </authorList>
    </citation>
    <scope>NUCLEOTIDE SEQUENCE [LARGE SCALE GENOMIC DNA]</scope>
    <source>
        <strain evidence="2">cv. St1</strain>
    </source>
</reference>
<dbReference type="InterPro" id="IPR024738">
    <property type="entry name" value="Hfi1/Tada1"/>
</dbReference>
<accession>A0A1Q3CD79</accession>
<protein>
    <submittedName>
        <fullName evidence="1">SAGA-Tad1 domain-containing protein</fullName>
    </submittedName>
</protein>
<keyword evidence="2" id="KW-1185">Reference proteome</keyword>
<dbReference type="GO" id="GO:0003713">
    <property type="term" value="F:transcription coactivator activity"/>
    <property type="evidence" value="ECO:0007669"/>
    <property type="project" value="TreeGrafter"/>
</dbReference>
<name>A0A1Q3CD79_CEPFO</name>
<sequence length="370" mass="40855">MQLPHQRSRINLAELKAQIVKKLGLERSKLYFYYLNKLLSLKLGKVEFNKLSVGVLGRENVPLHNQFISSILKNVCHAKVPPPPLTHGQEVLKSTSKGSVLPNGVVLHSACGKVGSEITVGPNGMVDSASHQSSVTKDNVVLVNWDLNSCNTWKPVQHHKVVLGKTKSKGEPLLHRLAKLKLIKGSINGFVEERSGKLQAPLGIPFCSVSVGRALKALSLVSSTRCSSSYDSGVLFDTKILRERMQQIAVSHGLDRVSVDCANLLNNGLDAYLKSLIRSCIELVGTRWGRDLTSNSNKQQSHGKLVNGVLPGHLFQELSSSRPFEGMLEQRPYLPISLLDFMIAMELNPHQLGEDWPLLLEKICLHSFEK</sequence>
<gene>
    <name evidence="1" type="ORF">CFOL_v3_21540</name>
</gene>
<organism evidence="1 2">
    <name type="scientific">Cephalotus follicularis</name>
    <name type="common">Albany pitcher plant</name>
    <dbReference type="NCBI Taxonomy" id="3775"/>
    <lineage>
        <taxon>Eukaryota</taxon>
        <taxon>Viridiplantae</taxon>
        <taxon>Streptophyta</taxon>
        <taxon>Embryophyta</taxon>
        <taxon>Tracheophyta</taxon>
        <taxon>Spermatophyta</taxon>
        <taxon>Magnoliopsida</taxon>
        <taxon>eudicotyledons</taxon>
        <taxon>Gunneridae</taxon>
        <taxon>Pentapetalae</taxon>
        <taxon>rosids</taxon>
        <taxon>fabids</taxon>
        <taxon>Oxalidales</taxon>
        <taxon>Cephalotaceae</taxon>
        <taxon>Cephalotus</taxon>
    </lineage>
</organism>
<dbReference type="Pfam" id="PF12767">
    <property type="entry name" value="SAGA-Tad1"/>
    <property type="match status" value="1"/>
</dbReference>
<dbReference type="CDD" id="cd22933">
    <property type="entry name" value="HFD_HFI1"/>
    <property type="match status" value="1"/>
</dbReference>
<evidence type="ECO:0000313" key="2">
    <source>
        <dbReference type="Proteomes" id="UP000187406"/>
    </source>
</evidence>
<dbReference type="PANTHER" id="PTHR21277:SF37">
    <property type="entry name" value="TRANSCRIPTIONAL COACTIVATOR HFI1_TRANSCRIPTIONAL ADAPTER 1"/>
    <property type="match status" value="1"/>
</dbReference>
<dbReference type="AlphaFoldDB" id="A0A1Q3CD79"/>
<dbReference type="EMBL" id="BDDD01001736">
    <property type="protein sequence ID" value="GAV78072.1"/>
    <property type="molecule type" value="Genomic_DNA"/>
</dbReference>
<evidence type="ECO:0000313" key="1">
    <source>
        <dbReference type="EMBL" id="GAV78072.1"/>
    </source>
</evidence>
<dbReference type="Proteomes" id="UP000187406">
    <property type="component" value="Unassembled WGS sequence"/>
</dbReference>
<dbReference type="InParanoid" id="A0A1Q3CD79"/>
<dbReference type="GO" id="GO:0000124">
    <property type="term" value="C:SAGA complex"/>
    <property type="evidence" value="ECO:0007669"/>
    <property type="project" value="TreeGrafter"/>
</dbReference>
<dbReference type="PANTHER" id="PTHR21277">
    <property type="entry name" value="TRANSCRIPTIONAL ADAPTER 1"/>
    <property type="match status" value="1"/>
</dbReference>
<dbReference type="OrthoDB" id="10264870at2759"/>